<evidence type="ECO:0000313" key="1">
    <source>
        <dbReference type="EMBL" id="GAA4141750.1"/>
    </source>
</evidence>
<gene>
    <name evidence="1" type="ORF">GCM10022250_43610</name>
</gene>
<proteinExistence type="predicted"/>
<sequence>MNTLYPLEWLDTLILHSLNPNKSDLTVLSNIDIAGISESVKIEAEKIQIRLKNEIFLLVKKRQIRLQVRKYHSNLIYLLDSSVDHKKNKVFKNNDLAKVLDLVISTLDELLSFVENRFSQYLSLDERVPITYLIVSKKELMLKLRTLEELQLELEQDRSTIGIVINELSNSIQSSNEKASFRQIMYNRLLLKRLSEAYYNNDLNCTFSTLDKILIEMNFNCKKFVDTLIAKLSRNSNNDDDYSEKLNTLLCSYKDFNQLFSNERITFDPMMKNIKTTIDNWFNYEILYYERQMRQIINEIIPTSETSNKSNDKVECILSTDQMALILRASDESRVLKARSMNLVFKTIVPFLSTPFKKDLSYQSVRSKSYNAEDRDKEIAIQTLKKIIEKIKTY</sequence>
<organism evidence="1 2">
    <name type="scientific">Flavobacterium chungbukense</name>
    <dbReference type="NCBI Taxonomy" id="877464"/>
    <lineage>
        <taxon>Bacteria</taxon>
        <taxon>Pseudomonadati</taxon>
        <taxon>Bacteroidota</taxon>
        <taxon>Flavobacteriia</taxon>
        <taxon>Flavobacteriales</taxon>
        <taxon>Flavobacteriaceae</taxon>
        <taxon>Flavobacterium</taxon>
    </lineage>
</organism>
<dbReference type="EMBL" id="BAABAO010000016">
    <property type="protein sequence ID" value="GAA4141750.1"/>
    <property type="molecule type" value="Genomic_DNA"/>
</dbReference>
<evidence type="ECO:0000313" key="2">
    <source>
        <dbReference type="Proteomes" id="UP001501333"/>
    </source>
</evidence>
<accession>A0ABP7YV40</accession>
<name>A0ABP7YV40_9FLAO</name>
<dbReference type="Proteomes" id="UP001501333">
    <property type="component" value="Unassembled WGS sequence"/>
</dbReference>
<protein>
    <submittedName>
        <fullName evidence="1">Uncharacterized protein</fullName>
    </submittedName>
</protein>
<keyword evidence="2" id="KW-1185">Reference proteome</keyword>
<dbReference type="RefSeq" id="WP_229355239.1">
    <property type="nucleotide sequence ID" value="NZ_BAABAO010000016.1"/>
</dbReference>
<reference evidence="2" key="1">
    <citation type="journal article" date="2019" name="Int. J. Syst. Evol. Microbiol.">
        <title>The Global Catalogue of Microorganisms (GCM) 10K type strain sequencing project: providing services to taxonomists for standard genome sequencing and annotation.</title>
        <authorList>
            <consortium name="The Broad Institute Genomics Platform"/>
            <consortium name="The Broad Institute Genome Sequencing Center for Infectious Disease"/>
            <person name="Wu L."/>
            <person name="Ma J."/>
        </authorList>
    </citation>
    <scope>NUCLEOTIDE SEQUENCE [LARGE SCALE GENOMIC DNA]</scope>
    <source>
        <strain evidence="2">JCM 17386</strain>
    </source>
</reference>
<comment type="caution">
    <text evidence="1">The sequence shown here is derived from an EMBL/GenBank/DDBJ whole genome shotgun (WGS) entry which is preliminary data.</text>
</comment>